<keyword evidence="2" id="KW-1185">Reference proteome</keyword>
<dbReference type="Proteomes" id="UP001153954">
    <property type="component" value="Unassembled WGS sequence"/>
</dbReference>
<proteinExistence type="predicted"/>
<sequence>MEIIIDVQGFQGETFIAKELAWITIDQEIEEISSTVFKPPYSWDFQSLHYQRLNKAIIAACHKISWTQGQVAYNKLNQVIEKAVADKQFIYVKGLEKKP</sequence>
<evidence type="ECO:0000313" key="1">
    <source>
        <dbReference type="EMBL" id="CAH2088511.1"/>
    </source>
</evidence>
<accession>A0AAU9TNQ9</accession>
<dbReference type="AlphaFoldDB" id="A0AAU9TNQ9"/>
<reference evidence="1" key="1">
    <citation type="submission" date="2022-03" db="EMBL/GenBank/DDBJ databases">
        <authorList>
            <person name="Tunstrom K."/>
        </authorList>
    </citation>
    <scope>NUCLEOTIDE SEQUENCE</scope>
</reference>
<comment type="caution">
    <text evidence="1">The sequence shown here is derived from an EMBL/GenBank/DDBJ whole genome shotgun (WGS) entry which is preliminary data.</text>
</comment>
<name>A0AAU9TNQ9_EUPED</name>
<gene>
    <name evidence="1" type="ORF">EEDITHA_LOCUS4666</name>
</gene>
<protein>
    <submittedName>
        <fullName evidence="1">Uncharacterized protein</fullName>
    </submittedName>
</protein>
<evidence type="ECO:0000313" key="2">
    <source>
        <dbReference type="Proteomes" id="UP001153954"/>
    </source>
</evidence>
<dbReference type="EMBL" id="CAKOGL010000007">
    <property type="protein sequence ID" value="CAH2088511.1"/>
    <property type="molecule type" value="Genomic_DNA"/>
</dbReference>
<organism evidence="1 2">
    <name type="scientific">Euphydryas editha</name>
    <name type="common">Edith's checkerspot</name>
    <dbReference type="NCBI Taxonomy" id="104508"/>
    <lineage>
        <taxon>Eukaryota</taxon>
        <taxon>Metazoa</taxon>
        <taxon>Ecdysozoa</taxon>
        <taxon>Arthropoda</taxon>
        <taxon>Hexapoda</taxon>
        <taxon>Insecta</taxon>
        <taxon>Pterygota</taxon>
        <taxon>Neoptera</taxon>
        <taxon>Endopterygota</taxon>
        <taxon>Lepidoptera</taxon>
        <taxon>Glossata</taxon>
        <taxon>Ditrysia</taxon>
        <taxon>Papilionoidea</taxon>
        <taxon>Nymphalidae</taxon>
        <taxon>Nymphalinae</taxon>
        <taxon>Euphydryas</taxon>
    </lineage>
</organism>